<evidence type="ECO:0000256" key="2">
    <source>
        <dbReference type="SAM" id="SignalP"/>
    </source>
</evidence>
<dbReference type="EMBL" id="JACHIA010000013">
    <property type="protein sequence ID" value="MBB6072186.1"/>
    <property type="molecule type" value="Genomic_DNA"/>
</dbReference>
<evidence type="ECO:0000313" key="3">
    <source>
        <dbReference type="EMBL" id="MBB6072186.1"/>
    </source>
</evidence>
<comment type="caution">
    <text evidence="3">The sequence shown here is derived from an EMBL/GenBank/DDBJ whole genome shotgun (WGS) entry which is preliminary data.</text>
</comment>
<reference evidence="3 4" key="1">
    <citation type="submission" date="2020-08" db="EMBL/GenBank/DDBJ databases">
        <title>Genomic Encyclopedia of Type Strains, Phase IV (KMG-IV): sequencing the most valuable type-strain genomes for metagenomic binning, comparative biology and taxonomic classification.</title>
        <authorList>
            <person name="Goeker M."/>
        </authorList>
    </citation>
    <scope>NUCLEOTIDE SEQUENCE [LARGE SCALE GENOMIC DNA]</scope>
    <source>
        <strain evidence="3 4">DSM 29007</strain>
    </source>
</reference>
<dbReference type="Proteomes" id="UP000582837">
    <property type="component" value="Unassembled WGS sequence"/>
</dbReference>
<evidence type="ECO:0000313" key="4">
    <source>
        <dbReference type="Proteomes" id="UP000582837"/>
    </source>
</evidence>
<feature type="signal peptide" evidence="2">
    <location>
        <begin position="1"/>
        <end position="22"/>
    </location>
</feature>
<sequence>MTNRTLTAALLAVLPLSSILVACGSGEDTQRVALERKALERDLNLAQVARDTTPQTATEGLPSPDSGTALQAPPSAAPQVKTPGNRPPADTRPWVPGPRSETASEPRTTTRTVPGGTTFSVRFDESLSTRTMSVGETFSSVLAEPLTDGDGRTVIPAGATVRGRVTRSQASGHAGQHTALNVTFTSIRHGGNTYPIDVTMVDAPNTVRRSRQSRTSKAATIGGGAVVGGVAGHVLGRSRRSTITGAVVGAAAGTAVAVGTTDVDAVIPAGSTATVRLDGPVRVTRTQS</sequence>
<keyword evidence="2" id="KW-0732">Signal</keyword>
<proteinExistence type="predicted"/>
<feature type="chain" id="PRO_5032328356" evidence="2">
    <location>
        <begin position="23"/>
        <end position="288"/>
    </location>
</feature>
<protein>
    <submittedName>
        <fullName evidence="3">Uncharacterized protein YcfJ</fullName>
    </submittedName>
</protein>
<gene>
    <name evidence="3" type="ORF">HNQ61_003848</name>
</gene>
<evidence type="ECO:0000256" key="1">
    <source>
        <dbReference type="SAM" id="MobiDB-lite"/>
    </source>
</evidence>
<keyword evidence="4" id="KW-1185">Reference proteome</keyword>
<feature type="region of interest" description="Disordered" evidence="1">
    <location>
        <begin position="47"/>
        <end position="119"/>
    </location>
</feature>
<organism evidence="3 4">
    <name type="scientific">Longimicrobium terrae</name>
    <dbReference type="NCBI Taxonomy" id="1639882"/>
    <lineage>
        <taxon>Bacteria</taxon>
        <taxon>Pseudomonadati</taxon>
        <taxon>Gemmatimonadota</taxon>
        <taxon>Longimicrobiia</taxon>
        <taxon>Longimicrobiales</taxon>
        <taxon>Longimicrobiaceae</taxon>
        <taxon>Longimicrobium</taxon>
    </lineage>
</organism>
<accession>A0A841H2N0</accession>
<dbReference type="AlphaFoldDB" id="A0A841H2N0"/>
<dbReference type="PROSITE" id="PS51257">
    <property type="entry name" value="PROKAR_LIPOPROTEIN"/>
    <property type="match status" value="1"/>
</dbReference>
<feature type="compositionally biased region" description="Low complexity" evidence="1">
    <location>
        <begin position="106"/>
        <end position="118"/>
    </location>
</feature>
<dbReference type="RefSeq" id="WP_170032191.1">
    <property type="nucleotide sequence ID" value="NZ_JABDTL010000001.1"/>
</dbReference>
<name>A0A841H2N0_9BACT</name>